<reference evidence="1 2" key="1">
    <citation type="journal article" date="2022" name="Plant J.">
        <title>Chromosome-level genome of Camellia lanceoleosa provides a valuable resource for understanding genome evolution and self-incompatibility.</title>
        <authorList>
            <person name="Gong W."/>
            <person name="Xiao S."/>
            <person name="Wang L."/>
            <person name="Liao Z."/>
            <person name="Chang Y."/>
            <person name="Mo W."/>
            <person name="Hu G."/>
            <person name="Li W."/>
            <person name="Zhao G."/>
            <person name="Zhu H."/>
            <person name="Hu X."/>
            <person name="Ji K."/>
            <person name="Xiang X."/>
            <person name="Song Q."/>
            <person name="Yuan D."/>
            <person name="Jin S."/>
            <person name="Zhang L."/>
        </authorList>
    </citation>
    <scope>NUCLEOTIDE SEQUENCE [LARGE SCALE GENOMIC DNA]</scope>
    <source>
        <strain evidence="1">SQ_2022a</strain>
    </source>
</reference>
<proteinExistence type="predicted"/>
<sequence length="197" mass="21957">MASSAKKRAGFISYIASRTYFFLILLQFPLFRVPCRGGICTTPLEVTSCYLIATEVLPAVVVKILLYPGAVADAFLKNKSIPNFNNLLNAYPNFNKLKRFDDTNDIHRIEVIVGSYLAVAGALLGYLRPGRMSLAGTLLVLWGLAKELFMGGHQYPKKAVSVYPTMLIAPILAFFSSKGDVKKLIRSFRHHTKAKYY</sequence>
<protein>
    <submittedName>
        <fullName evidence="1">Uncharacterized protein</fullName>
    </submittedName>
</protein>
<evidence type="ECO:0000313" key="1">
    <source>
        <dbReference type="EMBL" id="KAI8019920.1"/>
    </source>
</evidence>
<dbReference type="EMBL" id="CM045759">
    <property type="protein sequence ID" value="KAI8019920.1"/>
    <property type="molecule type" value="Genomic_DNA"/>
</dbReference>
<dbReference type="Proteomes" id="UP001060215">
    <property type="component" value="Chromosome 2"/>
</dbReference>
<keyword evidence="2" id="KW-1185">Reference proteome</keyword>
<organism evidence="1 2">
    <name type="scientific">Camellia lanceoleosa</name>
    <dbReference type="NCBI Taxonomy" id="1840588"/>
    <lineage>
        <taxon>Eukaryota</taxon>
        <taxon>Viridiplantae</taxon>
        <taxon>Streptophyta</taxon>
        <taxon>Embryophyta</taxon>
        <taxon>Tracheophyta</taxon>
        <taxon>Spermatophyta</taxon>
        <taxon>Magnoliopsida</taxon>
        <taxon>eudicotyledons</taxon>
        <taxon>Gunneridae</taxon>
        <taxon>Pentapetalae</taxon>
        <taxon>asterids</taxon>
        <taxon>Ericales</taxon>
        <taxon>Theaceae</taxon>
        <taxon>Camellia</taxon>
    </lineage>
</organism>
<gene>
    <name evidence="1" type="ORF">LOK49_LG04G02592</name>
</gene>
<accession>A0ACC0I570</accession>
<evidence type="ECO:0000313" key="2">
    <source>
        <dbReference type="Proteomes" id="UP001060215"/>
    </source>
</evidence>
<name>A0ACC0I570_9ERIC</name>
<comment type="caution">
    <text evidence="1">The sequence shown here is derived from an EMBL/GenBank/DDBJ whole genome shotgun (WGS) entry which is preliminary data.</text>
</comment>